<protein>
    <submittedName>
        <fullName evidence="1">Uncharacterized protein</fullName>
    </submittedName>
</protein>
<dbReference type="EMBL" id="LAZR01006769">
    <property type="protein sequence ID" value="KKM89764.1"/>
    <property type="molecule type" value="Genomic_DNA"/>
</dbReference>
<organism evidence="1">
    <name type="scientific">marine sediment metagenome</name>
    <dbReference type="NCBI Taxonomy" id="412755"/>
    <lineage>
        <taxon>unclassified sequences</taxon>
        <taxon>metagenomes</taxon>
        <taxon>ecological metagenomes</taxon>
    </lineage>
</organism>
<dbReference type="AlphaFoldDB" id="A0A0F9L4L4"/>
<evidence type="ECO:0000313" key="1">
    <source>
        <dbReference type="EMBL" id="KKM89764.1"/>
    </source>
</evidence>
<reference evidence="1" key="1">
    <citation type="journal article" date="2015" name="Nature">
        <title>Complex archaea that bridge the gap between prokaryotes and eukaryotes.</title>
        <authorList>
            <person name="Spang A."/>
            <person name="Saw J.H."/>
            <person name="Jorgensen S.L."/>
            <person name="Zaremba-Niedzwiedzka K."/>
            <person name="Martijn J."/>
            <person name="Lind A.E."/>
            <person name="van Eijk R."/>
            <person name="Schleper C."/>
            <person name="Guy L."/>
            <person name="Ettema T.J."/>
        </authorList>
    </citation>
    <scope>NUCLEOTIDE SEQUENCE</scope>
</reference>
<name>A0A0F9L4L4_9ZZZZ</name>
<sequence length="97" mass="10384">MATRDTGLEWETATSLTSKDAREQIAPMGSLVHDSRHNCDQVAVVYNKGQTPPHITVTQISRSVHTIHADGVAVAIIAGASRPTLDPADVLLVERSV</sequence>
<accession>A0A0F9L4L4</accession>
<gene>
    <name evidence="1" type="ORF">LCGC14_1245440</name>
</gene>
<comment type="caution">
    <text evidence="1">The sequence shown here is derived from an EMBL/GenBank/DDBJ whole genome shotgun (WGS) entry which is preliminary data.</text>
</comment>
<proteinExistence type="predicted"/>